<dbReference type="InterPro" id="IPR006571">
    <property type="entry name" value="TLDc_dom"/>
</dbReference>
<dbReference type="Pfam" id="PF01476">
    <property type="entry name" value="LysM"/>
    <property type="match status" value="1"/>
</dbReference>
<comment type="subcellular location">
    <subcellularLocation>
        <location evidence="1">Mitochondrion</location>
    </subcellularLocation>
</comment>
<reference evidence="9" key="1">
    <citation type="submission" date="2025-08" db="UniProtKB">
        <authorList>
            <consortium name="RefSeq"/>
        </authorList>
    </citation>
    <scope>IDENTIFICATION</scope>
</reference>
<evidence type="ECO:0000256" key="3">
    <source>
        <dbReference type="ARBA" id="ARBA00023128"/>
    </source>
</evidence>
<feature type="domain" description="LysM" evidence="6">
    <location>
        <begin position="58"/>
        <end position="101"/>
    </location>
</feature>
<dbReference type="PROSITE" id="PS51886">
    <property type="entry name" value="TLDC"/>
    <property type="match status" value="1"/>
</dbReference>
<feature type="compositionally biased region" description="Low complexity" evidence="5">
    <location>
        <begin position="529"/>
        <end position="545"/>
    </location>
</feature>
<feature type="compositionally biased region" description="Basic residues" evidence="5">
    <location>
        <begin position="670"/>
        <end position="682"/>
    </location>
</feature>
<proteinExistence type="inferred from homology"/>
<evidence type="ECO:0000313" key="9">
    <source>
        <dbReference type="RefSeq" id="XP_014668474.1"/>
    </source>
</evidence>
<feature type="region of interest" description="Disordered" evidence="5">
    <location>
        <begin position="172"/>
        <end position="199"/>
    </location>
</feature>
<accession>A0ABM1E8F3</accession>
<feature type="compositionally biased region" description="Pro residues" evidence="5">
    <location>
        <begin position="175"/>
        <end position="186"/>
    </location>
</feature>
<evidence type="ECO:0000256" key="5">
    <source>
        <dbReference type="SAM" id="MobiDB-lite"/>
    </source>
</evidence>
<evidence type="ECO:0000259" key="7">
    <source>
        <dbReference type="PROSITE" id="PS51886"/>
    </source>
</evidence>
<feature type="compositionally biased region" description="Polar residues" evidence="5">
    <location>
        <begin position="322"/>
        <end position="335"/>
    </location>
</feature>
<dbReference type="PANTHER" id="PTHR23354">
    <property type="entry name" value="NUCLEOLAR PROTEIN 7/ESTROGEN RECEPTOR COACTIVATOR-RELATED"/>
    <property type="match status" value="1"/>
</dbReference>
<evidence type="ECO:0000256" key="2">
    <source>
        <dbReference type="ARBA" id="ARBA00009540"/>
    </source>
</evidence>
<dbReference type="PROSITE" id="PS51782">
    <property type="entry name" value="LYSM"/>
    <property type="match status" value="1"/>
</dbReference>
<protein>
    <recommendedName>
        <fullName evidence="4">Oxidation resistance protein 1</fullName>
    </recommendedName>
</protein>
<dbReference type="InterPro" id="IPR018392">
    <property type="entry name" value="LysM"/>
</dbReference>
<dbReference type="SMART" id="SM00257">
    <property type="entry name" value="LysM"/>
    <property type="match status" value="1"/>
</dbReference>
<organism evidence="8 9">
    <name type="scientific">Priapulus caudatus</name>
    <name type="common">Priapulid worm</name>
    <dbReference type="NCBI Taxonomy" id="37621"/>
    <lineage>
        <taxon>Eukaryota</taxon>
        <taxon>Metazoa</taxon>
        <taxon>Ecdysozoa</taxon>
        <taxon>Scalidophora</taxon>
        <taxon>Priapulida</taxon>
        <taxon>Priapulimorpha</taxon>
        <taxon>Priapulimorphida</taxon>
        <taxon>Priapulidae</taxon>
        <taxon>Priapulus</taxon>
    </lineage>
</organism>
<keyword evidence="8" id="KW-1185">Reference proteome</keyword>
<feature type="region of interest" description="Disordered" evidence="5">
    <location>
        <begin position="1"/>
        <end position="46"/>
    </location>
</feature>
<comment type="similarity">
    <text evidence="2">Belongs to the OXR1 family.</text>
</comment>
<evidence type="ECO:0000256" key="1">
    <source>
        <dbReference type="ARBA" id="ARBA00004173"/>
    </source>
</evidence>
<feature type="domain" description="TLDc" evidence="7">
    <location>
        <begin position="919"/>
        <end position="1080"/>
    </location>
</feature>
<name>A0ABM1E8F3_PRICU</name>
<dbReference type="CDD" id="cd00118">
    <property type="entry name" value="LysM"/>
    <property type="match status" value="1"/>
</dbReference>
<evidence type="ECO:0000256" key="4">
    <source>
        <dbReference type="ARBA" id="ARBA00040604"/>
    </source>
</evidence>
<feature type="compositionally biased region" description="Pro residues" evidence="5">
    <location>
        <begin position="546"/>
        <end position="570"/>
    </location>
</feature>
<feature type="region of interest" description="Disordered" evidence="5">
    <location>
        <begin position="317"/>
        <end position="352"/>
    </location>
</feature>
<dbReference type="Gene3D" id="3.10.350.10">
    <property type="entry name" value="LysM domain"/>
    <property type="match status" value="1"/>
</dbReference>
<dbReference type="SMART" id="SM00584">
    <property type="entry name" value="TLDc"/>
    <property type="match status" value="1"/>
</dbReference>
<dbReference type="SUPFAM" id="SSF54106">
    <property type="entry name" value="LysM domain"/>
    <property type="match status" value="1"/>
</dbReference>
<evidence type="ECO:0000313" key="8">
    <source>
        <dbReference type="Proteomes" id="UP000695022"/>
    </source>
</evidence>
<feature type="compositionally biased region" description="Basic and acidic residues" evidence="5">
    <location>
        <begin position="611"/>
        <end position="620"/>
    </location>
</feature>
<feature type="region of interest" description="Disordered" evidence="5">
    <location>
        <begin position="511"/>
        <end position="622"/>
    </location>
</feature>
<evidence type="ECO:0000259" key="6">
    <source>
        <dbReference type="PROSITE" id="PS51782"/>
    </source>
</evidence>
<dbReference type="InterPro" id="IPR036779">
    <property type="entry name" value="LysM_dom_sf"/>
</dbReference>
<keyword evidence="3" id="KW-0496">Mitochondrion</keyword>
<sequence>MSQLQGTIQPETGDKEKTTMSLLKDTKENKENVADGVKPRPPERKLKIRNVVQPPGTIRYAVTGSDTLHSIAAKFDTTPSEVKKLNKLFSTTVFAGQTMYVPDPDYVIPSPSPVEAIPTVTSPEKGGPVFNFTAKQPEAKSPTSPASVSPKPGHVERVFEYEPAFIEQWVNVDSQPPPPPPPPPPMAAAGGETDEPMSPTKRLHHISEEEAERLDKECLEKFLKINVKYITDGQGVVNGVLLVTPNAVMFDPNTSDILVIENSTETYSVMAPMETIISAAIFHDMSTAGGGTVGGATPEIYHTPGCPLHIIAQMKDEDASTRPAQMSRMSTITSEVSDHSDETQPNDSDAELAADAEEMPELTKWVLGATTMATMMSIGSEDGGTPTPKALCSCGAEEQRANYFFEGSQCSRSSAAVANPALAQSEYYNAFNQSETTMPGVEPQRPTLPRIQSAYEATTLEDMAAVSEGTTTTLPKLAKVTVPEGATEQDSVAREPVTPKIKLHSFHIGSSDLEQDSSSPDTPLPPSTPQLGTPQPTPSPDSQESPQPPGSPPPPEGSSPLHDSPPPQGSPLPATVTASADENIADGECEGDAVFTDGKDEEEAEPAAADAGKEKKRDNSKILQRRATFPYFSIMSDEPVEGAPDPLPSPEPRKMSLKMRKSNPVDGKPKTKQRSRSFRRPRLSSLSDYAARSRSIVGYTAGLLRGKDGDAKTRGERAPMSKADIVCQLEQQLWYTEEARRAFKESGRKSSIGMKCVLTRTDRPDLFASIDECTGCDLNEKQQLLTQQSDQPLYLCLKVGKSSHCPGLLKGAQPKRHGPEYWFAIPKRRVDHLYAFFIQWTPNIYGNQPSDRLAIQEGFVVIDDDTGVLTEISMDEEHFAAPRIAKDWEIITVEEARRRMSALEVELNLPIPELIGPTEILNESSIRKLMQNLPARAEGYSWSLIYSTSRDGFSLKSLYRSMQGMDTPVLLIVKDTYENVCGAITSCALKMSDHFYGTGESMLFTFYPEFKTFHWTGDNGFFIKGNKDSLSIGAGDGQFGLWFDSDLYHGTTHSCKTYDNDTLTSNEDFVIKALECWGFY</sequence>
<dbReference type="RefSeq" id="XP_014668474.1">
    <property type="nucleotide sequence ID" value="XM_014812988.1"/>
</dbReference>
<feature type="compositionally biased region" description="Polar residues" evidence="5">
    <location>
        <begin position="1"/>
        <end position="10"/>
    </location>
</feature>
<dbReference type="PANTHER" id="PTHR23354:SF62">
    <property type="entry name" value="MUSTARD, ISOFORM V"/>
    <property type="match status" value="1"/>
</dbReference>
<dbReference type="Pfam" id="PF07534">
    <property type="entry name" value="TLD"/>
    <property type="match status" value="1"/>
</dbReference>
<feature type="compositionally biased region" description="Basic and acidic residues" evidence="5">
    <location>
        <begin position="12"/>
        <end position="45"/>
    </location>
</feature>
<dbReference type="Proteomes" id="UP000695022">
    <property type="component" value="Unplaced"/>
</dbReference>
<gene>
    <name evidence="9" type="primary">LOC106809781</name>
</gene>
<feature type="region of interest" description="Disordered" evidence="5">
    <location>
        <begin position="636"/>
        <end position="686"/>
    </location>
</feature>
<dbReference type="GeneID" id="106809781"/>